<dbReference type="GO" id="GO:0004617">
    <property type="term" value="F:phosphoglycerate dehydrogenase activity"/>
    <property type="evidence" value="ECO:0007669"/>
    <property type="project" value="UniProtKB-EC"/>
</dbReference>
<dbReference type="InterPro" id="IPR029753">
    <property type="entry name" value="D-isomer_DH_CS"/>
</dbReference>
<evidence type="ECO:0000256" key="7">
    <source>
        <dbReference type="ARBA" id="ARBA00023002"/>
    </source>
</evidence>
<dbReference type="InterPro" id="IPR036291">
    <property type="entry name" value="NAD(P)-bd_dom_sf"/>
</dbReference>
<dbReference type="EC" id="1.1.1.95" evidence="5"/>
<dbReference type="Gene3D" id="3.40.50.720">
    <property type="entry name" value="NAD(P)-binding Rossmann-like Domain"/>
    <property type="match status" value="2"/>
</dbReference>
<evidence type="ECO:0000256" key="8">
    <source>
        <dbReference type="ARBA" id="ARBA00023027"/>
    </source>
</evidence>
<evidence type="ECO:0000256" key="3">
    <source>
        <dbReference type="ARBA" id="ARBA00005854"/>
    </source>
</evidence>
<dbReference type="EC" id="1.1.1.399" evidence="4"/>
<dbReference type="InterPro" id="IPR002912">
    <property type="entry name" value="ACT_dom"/>
</dbReference>
<evidence type="ECO:0000256" key="11">
    <source>
        <dbReference type="ARBA" id="ARBA00048731"/>
    </source>
</evidence>
<dbReference type="SUPFAM" id="SSF55021">
    <property type="entry name" value="ACT-like"/>
    <property type="match status" value="1"/>
</dbReference>
<keyword evidence="7 12" id="KW-0560">Oxidoreductase</keyword>
<dbReference type="CDD" id="cd12176">
    <property type="entry name" value="PGDH_3"/>
    <property type="match status" value="1"/>
</dbReference>
<protein>
    <recommendedName>
        <fullName evidence="6">D-3-phosphoglycerate dehydrogenase</fullName>
        <ecNumber evidence="4">1.1.1.399</ecNumber>
        <ecNumber evidence="5">1.1.1.95</ecNumber>
    </recommendedName>
    <alternativeName>
        <fullName evidence="9">2-oxoglutarate reductase</fullName>
    </alternativeName>
</protein>
<dbReference type="CDD" id="cd04901">
    <property type="entry name" value="ACT_3PGDH"/>
    <property type="match status" value="1"/>
</dbReference>
<evidence type="ECO:0000256" key="2">
    <source>
        <dbReference type="ARBA" id="ARBA00005216"/>
    </source>
</evidence>
<dbReference type="SUPFAM" id="SSF52283">
    <property type="entry name" value="Formate/glycerate dehydrogenase catalytic domain-like"/>
    <property type="match status" value="1"/>
</dbReference>
<dbReference type="PANTHER" id="PTHR43761:SF1">
    <property type="entry name" value="D-ISOMER SPECIFIC 2-HYDROXYACID DEHYDROGENASE CATALYTIC DOMAIN-CONTAINING PROTEIN-RELATED"/>
    <property type="match status" value="1"/>
</dbReference>
<comment type="catalytic activity">
    <reaction evidence="11">
        <text>(2R)-3-phosphoglycerate + NAD(+) = 3-phosphooxypyruvate + NADH + H(+)</text>
        <dbReference type="Rhea" id="RHEA:12641"/>
        <dbReference type="ChEBI" id="CHEBI:15378"/>
        <dbReference type="ChEBI" id="CHEBI:18110"/>
        <dbReference type="ChEBI" id="CHEBI:57540"/>
        <dbReference type="ChEBI" id="CHEBI:57945"/>
        <dbReference type="ChEBI" id="CHEBI:58272"/>
        <dbReference type="EC" id="1.1.1.95"/>
    </reaction>
</comment>
<organism evidence="14 15">
    <name type="scientific">Hyalangium minutum</name>
    <dbReference type="NCBI Taxonomy" id="394096"/>
    <lineage>
        <taxon>Bacteria</taxon>
        <taxon>Pseudomonadati</taxon>
        <taxon>Myxococcota</taxon>
        <taxon>Myxococcia</taxon>
        <taxon>Myxococcales</taxon>
        <taxon>Cystobacterineae</taxon>
        <taxon>Archangiaceae</taxon>
        <taxon>Hyalangium</taxon>
    </lineage>
</organism>
<evidence type="ECO:0000256" key="1">
    <source>
        <dbReference type="ARBA" id="ARBA00003800"/>
    </source>
</evidence>
<reference evidence="14 15" key="1">
    <citation type="submission" date="2014-04" db="EMBL/GenBank/DDBJ databases">
        <title>Genome assembly of Hyalangium minutum DSM 14724.</title>
        <authorList>
            <person name="Sharma G."/>
            <person name="Subramanian S."/>
        </authorList>
    </citation>
    <scope>NUCLEOTIDE SEQUENCE [LARGE SCALE GENOMIC DNA]</scope>
    <source>
        <strain evidence="14 15">DSM 14724</strain>
    </source>
</reference>
<proteinExistence type="inferred from homology"/>
<comment type="pathway">
    <text evidence="2">Amino-acid biosynthesis; L-serine biosynthesis; L-serine from 3-phospho-D-glycerate: step 1/3.</text>
</comment>
<dbReference type="InterPro" id="IPR050418">
    <property type="entry name" value="D-iso_2-hydroxyacid_DH_PdxB"/>
</dbReference>
<keyword evidence="8" id="KW-0520">NAD</keyword>
<sequence>MSTPRFPNPSSPISTKGPLRVLLLENIHVSAERLLAAEGFEVERVAGALKPDELAEKLKGVHLLGIRSKTNVPESSLAHAENLMAIGAFCIGTNQIDLTAANTHGIPAFNAPFSNTRSVAEMVIAEIIVLTRQLFDRSREVHTGQWRKVATGSHEVRGKTLGIIGYGHIGSQLGVLAESLGMRVVYYDIMTKLPLGNTRSAPTLDALLAESDFVTLHVPATPSTNMMMGAAELAKMKKGACLINASRGSVVDIPALARALRSKHLGGAAVDVYPEEPETNSDGFVTELQNLPNVVLTPHIGGSTEEAQESIGREVATSLIKFVRSGATTGSVNFPQVEVPLIPNTHRILNVHRNIPGVLRDINRIVSDMNANIHAQVLSTDSNIGYLVMDLDQDVSAQVCTAIAGLNTDIKTRIVS</sequence>
<dbReference type="PANTHER" id="PTHR43761">
    <property type="entry name" value="D-ISOMER SPECIFIC 2-HYDROXYACID DEHYDROGENASE FAMILY PROTEIN (AFU_ORTHOLOGUE AFUA_1G13630)"/>
    <property type="match status" value="1"/>
</dbReference>
<dbReference type="PROSITE" id="PS00671">
    <property type="entry name" value="D_2_HYDROXYACID_DH_3"/>
    <property type="match status" value="1"/>
</dbReference>
<feature type="domain" description="ACT" evidence="13">
    <location>
        <begin position="347"/>
        <end position="416"/>
    </location>
</feature>
<dbReference type="STRING" id="394096.DB31_3791"/>
<dbReference type="EMBL" id="JMCB01000020">
    <property type="protein sequence ID" value="KFE62677.1"/>
    <property type="molecule type" value="Genomic_DNA"/>
</dbReference>
<dbReference type="GO" id="GO:0047545">
    <property type="term" value="F:(S)-2-hydroxyglutarate dehydrogenase activity"/>
    <property type="evidence" value="ECO:0007669"/>
    <property type="project" value="UniProtKB-ARBA"/>
</dbReference>
<dbReference type="GO" id="GO:0006564">
    <property type="term" value="P:L-serine biosynthetic process"/>
    <property type="evidence" value="ECO:0007669"/>
    <property type="project" value="UniProtKB-ARBA"/>
</dbReference>
<dbReference type="FunFam" id="3.40.50.720:FF:000041">
    <property type="entry name" value="D-3-phosphoglycerate dehydrogenase"/>
    <property type="match status" value="1"/>
</dbReference>
<dbReference type="SUPFAM" id="SSF51735">
    <property type="entry name" value="NAD(P)-binding Rossmann-fold domains"/>
    <property type="match status" value="1"/>
</dbReference>
<dbReference type="InterPro" id="IPR054480">
    <property type="entry name" value="AHAS_small-like_ACT"/>
</dbReference>
<evidence type="ECO:0000256" key="9">
    <source>
        <dbReference type="ARBA" id="ARBA00030455"/>
    </source>
</evidence>
<dbReference type="PROSITE" id="PS51671">
    <property type="entry name" value="ACT"/>
    <property type="match status" value="1"/>
</dbReference>
<evidence type="ECO:0000259" key="13">
    <source>
        <dbReference type="PROSITE" id="PS51671"/>
    </source>
</evidence>
<evidence type="ECO:0000313" key="14">
    <source>
        <dbReference type="EMBL" id="KFE62677.1"/>
    </source>
</evidence>
<gene>
    <name evidence="14" type="ORF">DB31_3791</name>
</gene>
<dbReference type="AlphaFoldDB" id="A0A085W4R4"/>
<evidence type="ECO:0000256" key="6">
    <source>
        <dbReference type="ARBA" id="ARBA00021582"/>
    </source>
</evidence>
<evidence type="ECO:0000256" key="5">
    <source>
        <dbReference type="ARBA" id="ARBA00013143"/>
    </source>
</evidence>
<dbReference type="PROSITE" id="PS00065">
    <property type="entry name" value="D_2_HYDROXYACID_DH_1"/>
    <property type="match status" value="1"/>
</dbReference>
<dbReference type="RefSeq" id="WP_044196936.1">
    <property type="nucleotide sequence ID" value="NZ_JMCB01000020.1"/>
</dbReference>
<dbReference type="InterPro" id="IPR045865">
    <property type="entry name" value="ACT-like_dom_sf"/>
</dbReference>
<comment type="catalytic activity">
    <reaction evidence="10">
        <text>(R)-2-hydroxyglutarate + NAD(+) = 2-oxoglutarate + NADH + H(+)</text>
        <dbReference type="Rhea" id="RHEA:49612"/>
        <dbReference type="ChEBI" id="CHEBI:15378"/>
        <dbReference type="ChEBI" id="CHEBI:15801"/>
        <dbReference type="ChEBI" id="CHEBI:16810"/>
        <dbReference type="ChEBI" id="CHEBI:57540"/>
        <dbReference type="ChEBI" id="CHEBI:57945"/>
        <dbReference type="EC" id="1.1.1.399"/>
    </reaction>
</comment>
<dbReference type="Proteomes" id="UP000028725">
    <property type="component" value="Unassembled WGS sequence"/>
</dbReference>
<dbReference type="InterPro" id="IPR029752">
    <property type="entry name" value="D-isomer_DH_CS1"/>
</dbReference>
<evidence type="ECO:0000256" key="12">
    <source>
        <dbReference type="RuleBase" id="RU003719"/>
    </source>
</evidence>
<name>A0A085W4R4_9BACT</name>
<accession>A0A085W4R4</accession>
<evidence type="ECO:0000256" key="10">
    <source>
        <dbReference type="ARBA" id="ARBA00048126"/>
    </source>
</evidence>
<comment type="similarity">
    <text evidence="3 12">Belongs to the D-isomer specific 2-hydroxyacid dehydrogenase family.</text>
</comment>
<evidence type="ECO:0000313" key="15">
    <source>
        <dbReference type="Proteomes" id="UP000028725"/>
    </source>
</evidence>
<dbReference type="OrthoDB" id="9793626at2"/>
<dbReference type="GO" id="GO:0051287">
    <property type="term" value="F:NAD binding"/>
    <property type="evidence" value="ECO:0007669"/>
    <property type="project" value="InterPro"/>
</dbReference>
<dbReference type="PROSITE" id="PS00670">
    <property type="entry name" value="D_2_HYDROXYACID_DH_2"/>
    <property type="match status" value="1"/>
</dbReference>
<dbReference type="Pfam" id="PF02826">
    <property type="entry name" value="2-Hacid_dh_C"/>
    <property type="match status" value="1"/>
</dbReference>
<dbReference type="Pfam" id="PF00389">
    <property type="entry name" value="2-Hacid_dh"/>
    <property type="match status" value="1"/>
</dbReference>
<dbReference type="NCBIfam" id="NF008759">
    <property type="entry name" value="PRK11790.1"/>
    <property type="match status" value="1"/>
</dbReference>
<comment type="function">
    <text evidence="1">Catalyzes the reversible oxidation of 3-phospho-D-glycerate to 3-phosphonooxypyruvate, the first step of the phosphorylated L-serine biosynthesis pathway. Also catalyzes the reversible oxidation of 2-hydroxyglutarate to 2-oxoglutarate.</text>
</comment>
<dbReference type="InterPro" id="IPR006139">
    <property type="entry name" value="D-isomer_2_OHA_DH_cat_dom"/>
</dbReference>
<dbReference type="PATRIC" id="fig|394096.3.peg.7526"/>
<dbReference type="Gene3D" id="3.30.70.260">
    <property type="match status" value="1"/>
</dbReference>
<evidence type="ECO:0000256" key="4">
    <source>
        <dbReference type="ARBA" id="ARBA00013001"/>
    </source>
</evidence>
<dbReference type="InterPro" id="IPR006140">
    <property type="entry name" value="D-isomer_DH_NAD-bd"/>
</dbReference>
<keyword evidence="15" id="KW-1185">Reference proteome</keyword>
<dbReference type="UniPathway" id="UPA00135">
    <property type="reaction ID" value="UER00196"/>
</dbReference>
<dbReference type="Pfam" id="PF22629">
    <property type="entry name" value="ACT_AHAS_ss"/>
    <property type="match status" value="1"/>
</dbReference>
<comment type="caution">
    <text evidence="14">The sequence shown here is derived from an EMBL/GenBank/DDBJ whole genome shotgun (WGS) entry which is preliminary data.</text>
</comment>